<keyword evidence="10" id="KW-0067">ATP-binding</keyword>
<dbReference type="InterPro" id="IPR002547">
    <property type="entry name" value="tRNA-bd_dom"/>
</dbReference>
<keyword evidence="13 18" id="KW-0030">Aminoacyl-tRNA synthetase</keyword>
<dbReference type="PROSITE" id="PS50886">
    <property type="entry name" value="TRBD"/>
    <property type="match status" value="1"/>
</dbReference>
<evidence type="ECO:0000256" key="16">
    <source>
        <dbReference type="PROSITE-ProRule" id="PRU00209"/>
    </source>
</evidence>
<comment type="subunit">
    <text evidence="3">Homodimer.</text>
</comment>
<evidence type="ECO:0000256" key="12">
    <source>
        <dbReference type="ARBA" id="ARBA00022917"/>
    </source>
</evidence>
<dbReference type="AlphaFoldDB" id="A0A0G1TZN7"/>
<keyword evidence="8" id="KW-0436">Ligase</keyword>
<evidence type="ECO:0000313" key="18">
    <source>
        <dbReference type="EMBL" id="KKU87291.1"/>
    </source>
</evidence>
<dbReference type="GO" id="GO:0005737">
    <property type="term" value="C:cytoplasm"/>
    <property type="evidence" value="ECO:0007669"/>
    <property type="project" value="UniProtKB-SubCell"/>
</dbReference>
<evidence type="ECO:0000256" key="1">
    <source>
        <dbReference type="ARBA" id="ARBA00003314"/>
    </source>
</evidence>
<dbReference type="Gene3D" id="2.40.50.140">
    <property type="entry name" value="Nucleic acid-binding proteins"/>
    <property type="match status" value="1"/>
</dbReference>
<evidence type="ECO:0000256" key="4">
    <source>
        <dbReference type="ARBA" id="ARBA00012838"/>
    </source>
</evidence>
<evidence type="ECO:0000256" key="7">
    <source>
        <dbReference type="ARBA" id="ARBA00022555"/>
    </source>
</evidence>
<evidence type="ECO:0000256" key="5">
    <source>
        <dbReference type="ARBA" id="ARBA00018753"/>
    </source>
</evidence>
<evidence type="ECO:0000256" key="11">
    <source>
        <dbReference type="ARBA" id="ARBA00022884"/>
    </source>
</evidence>
<gene>
    <name evidence="18" type="ORF">UY17_C0022G0005</name>
</gene>
<dbReference type="Pfam" id="PF01588">
    <property type="entry name" value="tRNA_bind"/>
    <property type="match status" value="1"/>
</dbReference>
<evidence type="ECO:0000256" key="2">
    <source>
        <dbReference type="ARBA" id="ARBA00004496"/>
    </source>
</evidence>
<dbReference type="GO" id="GO:0000049">
    <property type="term" value="F:tRNA binding"/>
    <property type="evidence" value="ECO:0007669"/>
    <property type="project" value="UniProtKB-UniRule"/>
</dbReference>
<name>A0A0G1TZN7_9BACT</name>
<keyword evidence="6" id="KW-0963">Cytoplasm</keyword>
<keyword evidence="11 16" id="KW-0694">RNA-binding</keyword>
<proteinExistence type="predicted"/>
<reference evidence="18 19" key="1">
    <citation type="journal article" date="2015" name="Nature">
        <title>rRNA introns, odd ribosomes, and small enigmatic genomes across a large radiation of phyla.</title>
        <authorList>
            <person name="Brown C.T."/>
            <person name="Hug L.A."/>
            <person name="Thomas B.C."/>
            <person name="Sharon I."/>
            <person name="Castelle C.J."/>
            <person name="Singh A."/>
            <person name="Wilkins M.J."/>
            <person name="Williams K.H."/>
            <person name="Banfield J.F."/>
        </authorList>
    </citation>
    <scope>NUCLEOTIDE SEQUENCE [LARGE SCALE GENOMIC DNA]</scope>
</reference>
<dbReference type="Proteomes" id="UP000034772">
    <property type="component" value="Unassembled WGS sequence"/>
</dbReference>
<dbReference type="GO" id="GO:0004825">
    <property type="term" value="F:methionine-tRNA ligase activity"/>
    <property type="evidence" value="ECO:0007669"/>
    <property type="project" value="UniProtKB-EC"/>
</dbReference>
<comment type="caution">
    <text evidence="18">The sequence shown here is derived from an EMBL/GenBank/DDBJ whole genome shotgun (WGS) entry which is preliminary data.</text>
</comment>
<evidence type="ECO:0000256" key="13">
    <source>
        <dbReference type="ARBA" id="ARBA00023146"/>
    </source>
</evidence>
<evidence type="ECO:0000256" key="8">
    <source>
        <dbReference type="ARBA" id="ARBA00022598"/>
    </source>
</evidence>
<keyword evidence="7 16" id="KW-0820">tRNA-binding</keyword>
<evidence type="ECO:0000256" key="9">
    <source>
        <dbReference type="ARBA" id="ARBA00022741"/>
    </source>
</evidence>
<evidence type="ECO:0000313" key="19">
    <source>
        <dbReference type="Proteomes" id="UP000034772"/>
    </source>
</evidence>
<comment type="subcellular location">
    <subcellularLocation>
        <location evidence="2">Cytoplasm</location>
    </subcellularLocation>
</comment>
<feature type="domain" description="TRNA-binding" evidence="17">
    <location>
        <begin position="6"/>
        <end position="109"/>
    </location>
</feature>
<evidence type="ECO:0000259" key="17">
    <source>
        <dbReference type="PROSITE" id="PS50886"/>
    </source>
</evidence>
<keyword evidence="9" id="KW-0547">Nucleotide-binding</keyword>
<evidence type="ECO:0000256" key="3">
    <source>
        <dbReference type="ARBA" id="ARBA00011738"/>
    </source>
</evidence>
<dbReference type="InterPro" id="IPR012340">
    <property type="entry name" value="NA-bd_OB-fold"/>
</dbReference>
<comment type="catalytic activity">
    <reaction evidence="15">
        <text>tRNA(Met) + L-methionine + ATP = L-methionyl-tRNA(Met) + AMP + diphosphate</text>
        <dbReference type="Rhea" id="RHEA:13481"/>
        <dbReference type="Rhea" id="RHEA-COMP:9667"/>
        <dbReference type="Rhea" id="RHEA-COMP:9698"/>
        <dbReference type="ChEBI" id="CHEBI:30616"/>
        <dbReference type="ChEBI" id="CHEBI:33019"/>
        <dbReference type="ChEBI" id="CHEBI:57844"/>
        <dbReference type="ChEBI" id="CHEBI:78442"/>
        <dbReference type="ChEBI" id="CHEBI:78530"/>
        <dbReference type="ChEBI" id="CHEBI:456215"/>
        <dbReference type="EC" id="6.1.1.10"/>
    </reaction>
</comment>
<keyword evidence="12" id="KW-0648">Protein biosynthesis</keyword>
<dbReference type="PANTHER" id="PTHR11586">
    <property type="entry name" value="TRNA-AMINOACYLATION COFACTOR ARC1 FAMILY MEMBER"/>
    <property type="match status" value="1"/>
</dbReference>
<evidence type="ECO:0000256" key="15">
    <source>
        <dbReference type="ARBA" id="ARBA00047364"/>
    </source>
</evidence>
<sequence length="109" mass="12020">MILLEDFKKLEIRIGEIKTAERIPETDKLLRLEVDFGEEKPRQIISGIALYFPEPNALVGKKCAFAANLEPRIIKGLESQGMILAVGGGEELFSLLEVGRGVQVGARVK</sequence>
<accession>A0A0G1TZN7</accession>
<dbReference type="PANTHER" id="PTHR11586:SF37">
    <property type="entry name" value="TRNA-BINDING DOMAIN-CONTAINING PROTEIN"/>
    <property type="match status" value="1"/>
</dbReference>
<dbReference type="EC" id="6.1.1.10" evidence="4"/>
<comment type="function">
    <text evidence="1">Is required not only for elongation of protein synthesis but also for the initiation of all mRNA translation through initiator tRNA(fMet) aminoacylation.</text>
</comment>
<evidence type="ECO:0000256" key="14">
    <source>
        <dbReference type="ARBA" id="ARBA00030904"/>
    </source>
</evidence>
<evidence type="ECO:0000256" key="10">
    <source>
        <dbReference type="ARBA" id="ARBA00022840"/>
    </source>
</evidence>
<dbReference type="InterPro" id="IPR051270">
    <property type="entry name" value="Tyrosine-tRNA_ligase_regulator"/>
</dbReference>
<dbReference type="GO" id="GO:0006412">
    <property type="term" value="P:translation"/>
    <property type="evidence" value="ECO:0007669"/>
    <property type="project" value="UniProtKB-KW"/>
</dbReference>
<evidence type="ECO:0000256" key="6">
    <source>
        <dbReference type="ARBA" id="ARBA00022490"/>
    </source>
</evidence>
<protein>
    <recommendedName>
        <fullName evidence="5">Methionine--tRNA ligase</fullName>
        <ecNumber evidence="4">6.1.1.10</ecNumber>
    </recommendedName>
    <alternativeName>
        <fullName evidence="14">Methionyl-tRNA synthetase</fullName>
    </alternativeName>
</protein>
<dbReference type="FunFam" id="2.40.50.140:FF:000042">
    <property type="entry name" value="Methionine--tRNA ligase"/>
    <property type="match status" value="1"/>
</dbReference>
<dbReference type="EMBL" id="LCOZ01000022">
    <property type="protein sequence ID" value="KKU87291.1"/>
    <property type="molecule type" value="Genomic_DNA"/>
</dbReference>
<dbReference type="SUPFAM" id="SSF50249">
    <property type="entry name" value="Nucleic acid-binding proteins"/>
    <property type="match status" value="1"/>
</dbReference>
<dbReference type="GO" id="GO:0005524">
    <property type="term" value="F:ATP binding"/>
    <property type="evidence" value="ECO:0007669"/>
    <property type="project" value="UniProtKB-KW"/>
</dbReference>
<organism evidence="18 19">
    <name type="scientific">Candidatus Beckwithbacteria bacterium GW2011_GWC2_47_9</name>
    <dbReference type="NCBI Taxonomy" id="1618373"/>
    <lineage>
        <taxon>Bacteria</taxon>
        <taxon>Candidatus Beckwithiibacteriota</taxon>
    </lineage>
</organism>